<proteinExistence type="predicted"/>
<evidence type="ECO:0000313" key="2">
    <source>
        <dbReference type="Proteomes" id="UP001430149"/>
    </source>
</evidence>
<dbReference type="PANTHER" id="PTHR46656">
    <property type="entry name" value="PUTATIVE-RELATED"/>
    <property type="match status" value="1"/>
</dbReference>
<organism evidence="1 2">
    <name type="scientific">Dyella flava</name>
    <dbReference type="NCBI Taxonomy" id="1920170"/>
    <lineage>
        <taxon>Bacteria</taxon>
        <taxon>Pseudomonadati</taxon>
        <taxon>Pseudomonadota</taxon>
        <taxon>Gammaproteobacteria</taxon>
        <taxon>Lysobacterales</taxon>
        <taxon>Rhodanobacteraceae</taxon>
        <taxon>Dyella</taxon>
    </lineage>
</organism>
<sequence length="438" mass="48899">MILLVHTSTSADNIPQQLGRPEYSYRFVLREFMPLLKQLGTVVEVADPADEVDPIYRDCLARGESCLFLCFLPPNKTPINLDCPTIPVFAWEFETLPNEAFGGKPRNDWRRILAKLGSAITHSSYTVECVHAQLGNDFPVASIPAPLWDRMQALHNTPSPSRALTVNGLVVDSTRTDLSAYCKSKLLAAAPDALPLPPNFHEYQGSINLDGVVYTAVLNPYDARKDWPQMINAFCEAFRNTPDATLLIKLTHHDPADLIPEMLEAIYTMGPSACRVLLVHAYLEETQYNALLRNTTYALSVSRGEGQCLPLMEYMSAGVPAVACRHTSMLDYIDDDCAFVIDSSLQIGAWPHDQRQAYRTLRQRVHYQSLVNAYRCSYYVARHEPEVYRSMSEAAVGSLKRYCSNAVLLPRLRQFLEERISSSSTGEKSTPSLSAGAT</sequence>
<keyword evidence="2" id="KW-1185">Reference proteome</keyword>
<evidence type="ECO:0000313" key="1">
    <source>
        <dbReference type="EMBL" id="MBM7124606.1"/>
    </source>
</evidence>
<dbReference type="RefSeq" id="WP_204680137.1">
    <property type="nucleotide sequence ID" value="NZ_BSNR01000003.1"/>
</dbReference>
<name>A0ABS2K0D9_9GAMM</name>
<dbReference type="Proteomes" id="UP001430149">
    <property type="component" value="Unassembled WGS sequence"/>
</dbReference>
<dbReference type="EMBL" id="JADIKE010000028">
    <property type="protein sequence ID" value="MBM7124606.1"/>
    <property type="molecule type" value="Genomic_DNA"/>
</dbReference>
<gene>
    <name evidence="1" type="ORF">ISP19_04380</name>
</gene>
<comment type="caution">
    <text evidence="1">The sequence shown here is derived from an EMBL/GenBank/DDBJ whole genome shotgun (WGS) entry which is preliminary data.</text>
</comment>
<protein>
    <submittedName>
        <fullName evidence="1">Glycosyltransferase</fullName>
    </submittedName>
</protein>
<dbReference type="PANTHER" id="PTHR46656:SF3">
    <property type="entry name" value="PUTATIVE-RELATED"/>
    <property type="match status" value="1"/>
</dbReference>
<dbReference type="Gene3D" id="3.40.50.2000">
    <property type="entry name" value="Glycogen Phosphorylase B"/>
    <property type="match status" value="1"/>
</dbReference>
<accession>A0ABS2K0D9</accession>
<dbReference type="SUPFAM" id="SSF53756">
    <property type="entry name" value="UDP-Glycosyltransferase/glycogen phosphorylase"/>
    <property type="match status" value="1"/>
</dbReference>
<reference evidence="1" key="1">
    <citation type="submission" date="2020-10" db="EMBL/GenBank/DDBJ databases">
        <title>Phylogeny of dyella-like bacteria.</title>
        <authorList>
            <person name="Fu J."/>
        </authorList>
    </citation>
    <scope>NUCLEOTIDE SEQUENCE</scope>
    <source>
        <strain evidence="1">DHOC52</strain>
    </source>
</reference>
<dbReference type="CDD" id="cd01635">
    <property type="entry name" value="Glycosyltransferase_GTB-type"/>
    <property type="match status" value="1"/>
</dbReference>